<keyword evidence="3" id="KW-1185">Reference proteome</keyword>
<proteinExistence type="predicted"/>
<comment type="caution">
    <text evidence="2">The sequence shown here is derived from an EMBL/GenBank/DDBJ whole genome shotgun (WGS) entry which is preliminary data.</text>
</comment>
<keyword evidence="1" id="KW-0732">Signal</keyword>
<reference evidence="2 3" key="1">
    <citation type="submission" date="2021-03" db="EMBL/GenBank/DDBJ databases">
        <title>Genomic Encyclopedia of Type Strains, Phase IV (KMG-IV): sequencing the most valuable type-strain genomes for metagenomic binning, comparative biology and taxonomic classification.</title>
        <authorList>
            <person name="Goeker M."/>
        </authorList>
    </citation>
    <scope>NUCLEOTIDE SEQUENCE [LARGE SCALE GENOMIC DNA]</scope>
    <source>
        <strain evidence="2 3">DSM 13372</strain>
    </source>
</reference>
<dbReference type="RefSeq" id="WP_209605437.1">
    <property type="nucleotide sequence ID" value="NZ_JAGILA010000008.1"/>
</dbReference>
<sequence>MFRTTTLALLFLSSSNIALSADVDGPLPGLGAYHEPVVEVASGGLSGYVEGSYANSVDDVDADAWELRGAINVDAGSGMNLQVDLGYERAGIGDLDIDKYDGALHGYYRDSLFAAGAFFAASRYDVGLTEDIKDYMGGVEGALFQDTWTIVGAAGYGQTELGGLDADHYMGALGARWYATDNVRLDIDGKLDHITDAGEDLDIHSLKLTANYRPEQWPATLFAGYKYTNVDLADTLSGDSNAIFGGLRFSYGSGSLKEEERLGPIWSNRSVSF</sequence>
<feature type="chain" id="PRO_5047290650" evidence="1">
    <location>
        <begin position="21"/>
        <end position="273"/>
    </location>
</feature>
<gene>
    <name evidence="2" type="ORF">J2Z31_004957</name>
</gene>
<feature type="signal peptide" evidence="1">
    <location>
        <begin position="1"/>
        <end position="20"/>
    </location>
</feature>
<evidence type="ECO:0000313" key="3">
    <source>
        <dbReference type="Proteomes" id="UP000730739"/>
    </source>
</evidence>
<evidence type="ECO:0000256" key="1">
    <source>
        <dbReference type="SAM" id="SignalP"/>
    </source>
</evidence>
<evidence type="ECO:0000313" key="2">
    <source>
        <dbReference type="EMBL" id="MBP2238420.1"/>
    </source>
</evidence>
<accession>A0ABS4R6A4</accession>
<organism evidence="2 3">
    <name type="scientific">Sinorhizobium kostiense</name>
    <dbReference type="NCBI Taxonomy" id="76747"/>
    <lineage>
        <taxon>Bacteria</taxon>
        <taxon>Pseudomonadati</taxon>
        <taxon>Pseudomonadota</taxon>
        <taxon>Alphaproteobacteria</taxon>
        <taxon>Hyphomicrobiales</taxon>
        <taxon>Rhizobiaceae</taxon>
        <taxon>Sinorhizobium/Ensifer group</taxon>
        <taxon>Sinorhizobium</taxon>
    </lineage>
</organism>
<name>A0ABS4R6A4_9HYPH</name>
<dbReference type="EMBL" id="JAGILA010000008">
    <property type="protein sequence ID" value="MBP2238420.1"/>
    <property type="molecule type" value="Genomic_DNA"/>
</dbReference>
<dbReference type="Proteomes" id="UP000730739">
    <property type="component" value="Unassembled WGS sequence"/>
</dbReference>
<protein>
    <submittedName>
        <fullName evidence="2">Opacity protein-like surface antigen</fullName>
    </submittedName>
</protein>